<evidence type="ECO:0000313" key="1">
    <source>
        <dbReference type="EMBL" id="CDN58481.1"/>
    </source>
</evidence>
<proteinExistence type="predicted"/>
<reference evidence="2" key="1">
    <citation type="journal article" date="2014" name="BMC Genomics">
        <title>Genome sequencing of two Neorhizobium galegae strains reveals a noeT gene responsible for the unusual acetylation of the nodulation factors.</title>
        <authorList>
            <person name="Osterman J."/>
            <person name="Marsh J."/>
            <person name="Laine P.K."/>
            <person name="Zeng Z."/>
            <person name="Alatalo E."/>
            <person name="Sullivan J.T."/>
            <person name="Young J.P."/>
            <person name="Thomas-Oates J."/>
            <person name="Paulin L."/>
            <person name="Lindstrom K."/>
        </authorList>
    </citation>
    <scope>NUCLEOTIDE SEQUENCE [LARGE SCALE GENOMIC DNA]</scope>
    <source>
        <strain evidence="2">HAMBI 1141</strain>
        <plasmid evidence="2">III</plasmid>
    </source>
</reference>
<dbReference type="AlphaFoldDB" id="A0A068TK59"/>
<sequence length="114" mass="13528">MPSVEYKGGGHPYSEAKIPRLLGAHQNGQFVKVTCKWCRPQITRNYRPMDIAQLVGDRHVMELQHRFRCEKCRRNDYMEVSFEMVIGDRIKGFPVRELVEIRTVKRPVWRDIKL</sequence>
<protein>
    <submittedName>
        <fullName evidence="1">Uncharacterized protein</fullName>
    </submittedName>
</protein>
<dbReference type="HOGENOM" id="CLU_151221_0_0_5"/>
<dbReference type="KEGG" id="ngl:RG1141_PB01330"/>
<name>A0A068TK59_NEOGA</name>
<dbReference type="Proteomes" id="UP000028186">
    <property type="component" value="Plasmid pHAMBI1141b"/>
</dbReference>
<dbReference type="EMBL" id="HG938357">
    <property type="protein sequence ID" value="CDN58481.1"/>
    <property type="molecule type" value="Genomic_DNA"/>
</dbReference>
<geneLocation type="plasmid" evidence="2">
    <name>III</name>
</geneLocation>
<dbReference type="PATRIC" id="fig|1028801.3.peg.6267"/>
<organism evidence="1 2">
    <name type="scientific">Neorhizobium galegae bv. officinalis bv. officinalis str. HAMBI 1141</name>
    <dbReference type="NCBI Taxonomy" id="1028801"/>
    <lineage>
        <taxon>Bacteria</taxon>
        <taxon>Pseudomonadati</taxon>
        <taxon>Pseudomonadota</taxon>
        <taxon>Alphaproteobacteria</taxon>
        <taxon>Hyphomicrobiales</taxon>
        <taxon>Rhizobiaceae</taxon>
        <taxon>Rhizobium/Agrobacterium group</taxon>
        <taxon>Neorhizobium</taxon>
    </lineage>
</organism>
<keyword evidence="1" id="KW-0614">Plasmid</keyword>
<evidence type="ECO:0000313" key="2">
    <source>
        <dbReference type="Proteomes" id="UP000028186"/>
    </source>
</evidence>
<accession>A0A068TK59</accession>
<gene>
    <name evidence="1" type="ORF">RG1141_PB01330</name>
</gene>